<sequence>MATLTSERVVPLDGSVSPGKDRLGGKADGIVRMRRLGLRVPPAFTIPVTECRRYHQSGGRLDEETWQAVLDGLRWLEQETGRRLGDPSAPLLVSVRSGAPVSMPGMMDTVLNLGMTDEVERALADLAGDPGFARDTHTRFCAQFGKVVLGADVEDPEPGADADSVRAEVVEDSGREVPREPLDQLREAIDAVFASWRSRRAIAYRKHWGISDEGGTAVTVQAMVFGNLGEASGTGVFFTRDPLTGAPEPYGEWLPGGQGEDVVSGTHAVQTLADLAAQLPDVHAELLEAGLVLERENGDVQDIEFTVERGRLFLLQTRSAKRSPAAAVRTAVDFAEAGLVDRMTALQRVTSEQVASVLQPRLAPGAAEAAEVLARGEPACPGVAAGVVVGDSEAADAAAAEGRAVVLVRPTTSPEDISGMIAARAVVTELGGSTSHAAVVTRALGRPCVVGVGTGATAGWSGREVTVDATAGVVYAGRLPTEAVRAEDDPALSRLLEWAREASPVQVVDEPPEGTVDLDASGVGLDPSTPADPARVAELLRGANCARGTVVATPAAADAVLDAGVPAVAAAPGQHPLVLLLHLLQAASRRRATAAGDGA</sequence>
<dbReference type="Gene3D" id="3.50.30.10">
    <property type="entry name" value="Phosphohistidine domain"/>
    <property type="match status" value="1"/>
</dbReference>
<dbReference type="PANTHER" id="PTHR22931">
    <property type="entry name" value="PHOSPHOENOLPYRUVATE DIKINASE-RELATED"/>
    <property type="match status" value="1"/>
</dbReference>
<dbReference type="Gene3D" id="1.20.80.30">
    <property type="match status" value="2"/>
</dbReference>
<dbReference type="RefSeq" id="WP_093581476.1">
    <property type="nucleotide sequence ID" value="NZ_FPBA01000014.1"/>
</dbReference>
<feature type="region of interest" description="Disordered" evidence="1">
    <location>
        <begin position="1"/>
        <end position="23"/>
    </location>
</feature>
<dbReference type="GO" id="GO:0016301">
    <property type="term" value="F:kinase activity"/>
    <property type="evidence" value="ECO:0007669"/>
    <property type="project" value="UniProtKB-KW"/>
</dbReference>
<dbReference type="Pfam" id="PF01326">
    <property type="entry name" value="PPDK_N"/>
    <property type="match status" value="1"/>
</dbReference>
<dbReference type="OrthoDB" id="9765468at2"/>
<evidence type="ECO:0000259" key="3">
    <source>
        <dbReference type="Pfam" id="PF01326"/>
    </source>
</evidence>
<feature type="domain" description="PEP-utilising enzyme mobile" evidence="2">
    <location>
        <begin position="405"/>
        <end position="472"/>
    </location>
</feature>
<dbReference type="InterPro" id="IPR008279">
    <property type="entry name" value="PEP-util_enz_mobile_dom"/>
</dbReference>
<reference evidence="5" key="1">
    <citation type="submission" date="2016-10" db="EMBL/GenBank/DDBJ databases">
        <authorList>
            <person name="Varghese N."/>
            <person name="Submissions S."/>
        </authorList>
    </citation>
    <scope>NUCLEOTIDE SEQUENCE [LARGE SCALE GENOMIC DNA]</scope>
    <source>
        <strain evidence="5">DSM 46136</strain>
    </source>
</reference>
<evidence type="ECO:0000313" key="4">
    <source>
        <dbReference type="EMBL" id="SFT87407.1"/>
    </source>
</evidence>
<dbReference type="SUPFAM" id="SSF52009">
    <property type="entry name" value="Phosphohistidine domain"/>
    <property type="match status" value="1"/>
</dbReference>
<dbReference type="InterPro" id="IPR010121">
    <property type="entry name" value="Pyruvate_phosphate_dikinase"/>
</dbReference>
<dbReference type="Proteomes" id="UP000199546">
    <property type="component" value="Unassembled WGS sequence"/>
</dbReference>
<dbReference type="SUPFAM" id="SSF56059">
    <property type="entry name" value="Glutathione synthetase ATP-binding domain-like"/>
    <property type="match status" value="1"/>
</dbReference>
<evidence type="ECO:0000313" key="5">
    <source>
        <dbReference type="Proteomes" id="UP000199546"/>
    </source>
</evidence>
<keyword evidence="5" id="KW-1185">Reference proteome</keyword>
<dbReference type="InterPro" id="IPR036637">
    <property type="entry name" value="Phosphohistidine_dom_sf"/>
</dbReference>
<dbReference type="Gene3D" id="1.10.189.10">
    <property type="entry name" value="Pyruvate Phosphate Dikinase, domain 2"/>
    <property type="match status" value="1"/>
</dbReference>
<feature type="domain" description="Pyruvate phosphate dikinase AMP/ATP-binding" evidence="3">
    <location>
        <begin position="71"/>
        <end position="268"/>
    </location>
</feature>
<dbReference type="Gene3D" id="3.30.1490.20">
    <property type="entry name" value="ATP-grasp fold, A domain"/>
    <property type="match status" value="2"/>
</dbReference>
<dbReference type="Pfam" id="PF00391">
    <property type="entry name" value="PEP-utilizers"/>
    <property type="match status" value="1"/>
</dbReference>
<evidence type="ECO:0000259" key="2">
    <source>
        <dbReference type="Pfam" id="PF00391"/>
    </source>
</evidence>
<evidence type="ECO:0000256" key="1">
    <source>
        <dbReference type="SAM" id="MobiDB-lite"/>
    </source>
</evidence>
<dbReference type="PANTHER" id="PTHR22931:SF9">
    <property type="entry name" value="PYRUVATE, PHOSPHATE DIKINASE 1, CHLOROPLASTIC"/>
    <property type="match status" value="1"/>
</dbReference>
<keyword evidence="4" id="KW-0808">Transferase</keyword>
<keyword evidence="4" id="KW-0670">Pyruvate</keyword>
<dbReference type="InterPro" id="IPR002192">
    <property type="entry name" value="PPDK_AMP/ATP-bd"/>
</dbReference>
<name>A0A1I7BJT1_9ACTN</name>
<dbReference type="InterPro" id="IPR013815">
    <property type="entry name" value="ATP_grasp_subdomain_1"/>
</dbReference>
<dbReference type="STRING" id="1296565.SAMN05660657_03648"/>
<proteinExistence type="predicted"/>
<gene>
    <name evidence="4" type="ORF">SAMN05660657_03648</name>
</gene>
<organism evidence="4 5">
    <name type="scientific">Geodermatophilus amargosae</name>
    <dbReference type="NCBI Taxonomy" id="1296565"/>
    <lineage>
        <taxon>Bacteria</taxon>
        <taxon>Bacillati</taxon>
        <taxon>Actinomycetota</taxon>
        <taxon>Actinomycetes</taxon>
        <taxon>Geodermatophilales</taxon>
        <taxon>Geodermatophilaceae</taxon>
        <taxon>Geodermatophilus</taxon>
    </lineage>
</organism>
<dbReference type="EMBL" id="FPBA01000014">
    <property type="protein sequence ID" value="SFT87407.1"/>
    <property type="molecule type" value="Genomic_DNA"/>
</dbReference>
<dbReference type="Gene3D" id="3.30.470.20">
    <property type="entry name" value="ATP-grasp fold, B domain"/>
    <property type="match status" value="1"/>
</dbReference>
<dbReference type="InterPro" id="IPR018274">
    <property type="entry name" value="PEP_util_AS"/>
</dbReference>
<dbReference type="GO" id="GO:0005524">
    <property type="term" value="F:ATP binding"/>
    <property type="evidence" value="ECO:0007669"/>
    <property type="project" value="InterPro"/>
</dbReference>
<dbReference type="PROSITE" id="PS00370">
    <property type="entry name" value="PEP_ENZYMES_PHOS_SITE"/>
    <property type="match status" value="1"/>
</dbReference>
<dbReference type="NCBIfam" id="NF004531">
    <property type="entry name" value="PRK05878.1"/>
    <property type="match status" value="1"/>
</dbReference>
<accession>A0A1I7BJT1</accession>
<protein>
    <submittedName>
        <fullName evidence="4">Pyruvate, orthophosphate dikinase</fullName>
    </submittedName>
</protein>
<keyword evidence="4" id="KW-0418">Kinase</keyword>
<dbReference type="GO" id="GO:0050242">
    <property type="term" value="F:pyruvate, phosphate dikinase activity"/>
    <property type="evidence" value="ECO:0007669"/>
    <property type="project" value="InterPro"/>
</dbReference>
<dbReference type="AlphaFoldDB" id="A0A1I7BJT1"/>